<dbReference type="PROSITE" id="PS50893">
    <property type="entry name" value="ABC_TRANSPORTER_2"/>
    <property type="match status" value="1"/>
</dbReference>
<accession>A0A086J2J0</accession>
<dbReference type="GO" id="GO:0042626">
    <property type="term" value="F:ATPase-coupled transmembrane transporter activity"/>
    <property type="evidence" value="ECO:0007669"/>
    <property type="project" value="TreeGrafter"/>
</dbReference>
<dbReference type="PANTHER" id="PTHR48041:SF139">
    <property type="entry name" value="PROTEIN SCARLET"/>
    <property type="match status" value="1"/>
</dbReference>
<evidence type="ECO:0000256" key="1">
    <source>
        <dbReference type="ARBA" id="ARBA00004141"/>
    </source>
</evidence>
<feature type="transmembrane region" description="Helical" evidence="7">
    <location>
        <begin position="522"/>
        <end position="542"/>
    </location>
</feature>
<dbReference type="InterPro" id="IPR050352">
    <property type="entry name" value="ABCG_transporters"/>
</dbReference>
<dbReference type="PANTHER" id="PTHR48041">
    <property type="entry name" value="ABC TRANSPORTER G FAMILY MEMBER 28"/>
    <property type="match status" value="1"/>
</dbReference>
<evidence type="ECO:0000256" key="2">
    <source>
        <dbReference type="ARBA" id="ARBA00022448"/>
    </source>
</evidence>
<feature type="transmembrane region" description="Helical" evidence="7">
    <location>
        <begin position="484"/>
        <end position="502"/>
    </location>
</feature>
<dbReference type="EMBL" id="AKIJ01000003">
    <property type="protein sequence ID" value="KFG26358.1"/>
    <property type="molecule type" value="Genomic_DNA"/>
</dbReference>
<keyword evidence="5 7" id="KW-0472">Membrane</keyword>
<comment type="caution">
    <text evidence="9">The sequence shown here is derived from an EMBL/GenBank/DDBJ whole genome shotgun (WGS) entry which is preliminary data.</text>
</comment>
<dbReference type="InterPro" id="IPR027417">
    <property type="entry name" value="P-loop_NTPase"/>
</dbReference>
<dbReference type="GeneID" id="77676452"/>
<dbReference type="Proteomes" id="UP000054524">
    <property type="component" value="Unassembled WGS sequence"/>
</dbReference>
<reference evidence="9 10" key="1">
    <citation type="journal article" date="2014" name="Genome Announc.">
        <title>Genome Sequence of the Microsporidian Species Nematocida sp1 Strain ERTm6 (ATCC PRA-372).</title>
        <authorList>
            <person name="Bakowski M.A."/>
            <person name="Priest M."/>
            <person name="Young S."/>
            <person name="Cuomo C.A."/>
            <person name="Troemel E.R."/>
        </authorList>
    </citation>
    <scope>NUCLEOTIDE SEQUENCE [LARGE SCALE GENOMIC DNA]</scope>
    <source>
        <strain evidence="9 10">ERTm6</strain>
    </source>
</reference>
<dbReference type="RefSeq" id="XP_052904913.1">
    <property type="nucleotide sequence ID" value="XM_053049108.1"/>
</dbReference>
<dbReference type="SUPFAM" id="SSF52540">
    <property type="entry name" value="P-loop containing nucleoside triphosphate hydrolases"/>
    <property type="match status" value="1"/>
</dbReference>
<evidence type="ECO:0000256" key="6">
    <source>
        <dbReference type="SAM" id="MobiDB-lite"/>
    </source>
</evidence>
<protein>
    <recommendedName>
        <fullName evidence="8">ABC transporter domain-containing protein</fullName>
    </recommendedName>
</protein>
<dbReference type="AlphaFoldDB" id="A0A086J2J0"/>
<dbReference type="GO" id="GO:0016887">
    <property type="term" value="F:ATP hydrolysis activity"/>
    <property type="evidence" value="ECO:0007669"/>
    <property type="project" value="InterPro"/>
</dbReference>
<feature type="transmembrane region" description="Helical" evidence="7">
    <location>
        <begin position="353"/>
        <end position="375"/>
    </location>
</feature>
<evidence type="ECO:0000313" key="10">
    <source>
        <dbReference type="Proteomes" id="UP000054524"/>
    </source>
</evidence>
<keyword evidence="4 7" id="KW-1133">Transmembrane helix</keyword>
<sequence length="772" mass="89768">MISREDVRGERDRRKKRADAEKLREANDRNSIKENILFKFDNYTRKTDKNIALLHNITFEVPKKRLIALIGMSGEGKSTLFESISGQCNRSHKTFGTVLVQTKEGIFVERNAEEWVKRVNYHRQEVTQYKKIPVYALLQSVAKCYGKDMEMVDKLLVHFRIAKTKHTMFAMLSGGEQKRVMTIIGIISERELNLWDEPLTGLDSEIAKKTLRFMKESETTNIVSIHQPSDELMNMFDWVIFMHASTVIYAGPYIQMETYFRERRIVNREDTMIINYLMRLSADNPDNQTDINNIESLNSITKEIIKRPRGVRRSGNLFISNSFGFSYTRVKEILSRSLYFDNGFKGSSLVYEMIYYLFSIFVFIMGVMVVDRLILSQNEGFLKRSIFDPIYSLLDILNIMKERGSLPEYYMEILQECISTSASVKWLFGAVSFFQTERSIMFISMASLFSNITNLDYFRLCQINIAEGQFSVLEFIFAHIIEIVFRKVTIAFVICVIYYSIAYKTIVGEDIQHIITPNYSDIGLVSMVTSVIMGIYILSIQCLPISSKLHIYVAFGLLLLTQTIIRQLDSLEIFVDTNTASLLNGLLKGNISLENMKIPEPPEHHPFYDTKIYMIQKNQFLDKLAETMGTESTENIKYHILTVLSNALKTLYKMGPFGVPEEILTKLRIYREEIYSVQNANKLSLRIAGDLQQMEDNLPKKEYMDYIYKTKYIERMSRPFSIHEMFEPTKEIDTVGKQDIARSISRVFLLPMIFLTFALFLRYRQLQPKIRS</sequence>
<dbReference type="Pfam" id="PF00005">
    <property type="entry name" value="ABC_tran"/>
    <property type="match status" value="1"/>
</dbReference>
<keyword evidence="10" id="KW-1185">Reference proteome</keyword>
<dbReference type="InterPro" id="IPR003439">
    <property type="entry name" value="ABC_transporter-like_ATP-bd"/>
</dbReference>
<evidence type="ECO:0000256" key="3">
    <source>
        <dbReference type="ARBA" id="ARBA00022692"/>
    </source>
</evidence>
<keyword evidence="2" id="KW-0813">Transport</keyword>
<comment type="subcellular location">
    <subcellularLocation>
        <location evidence="1">Membrane</location>
        <topology evidence="1">Multi-pass membrane protein</topology>
    </subcellularLocation>
</comment>
<dbReference type="Gene3D" id="3.40.50.300">
    <property type="entry name" value="P-loop containing nucleotide triphosphate hydrolases"/>
    <property type="match status" value="1"/>
</dbReference>
<name>A0A086J2J0_NEMA1</name>
<dbReference type="GO" id="GO:0005524">
    <property type="term" value="F:ATP binding"/>
    <property type="evidence" value="ECO:0007669"/>
    <property type="project" value="InterPro"/>
</dbReference>
<feature type="transmembrane region" description="Helical" evidence="7">
    <location>
        <begin position="549"/>
        <end position="565"/>
    </location>
</feature>
<gene>
    <name evidence="9" type="ORF">NESG_01479</name>
</gene>
<keyword evidence="3 7" id="KW-0812">Transmembrane</keyword>
<evidence type="ECO:0000259" key="8">
    <source>
        <dbReference type="PROSITE" id="PS50893"/>
    </source>
</evidence>
<evidence type="ECO:0000313" key="9">
    <source>
        <dbReference type="EMBL" id="KFG26358.1"/>
    </source>
</evidence>
<feature type="domain" description="ABC transporter" evidence="8">
    <location>
        <begin position="38"/>
        <end position="269"/>
    </location>
</feature>
<dbReference type="GO" id="GO:0016020">
    <property type="term" value="C:membrane"/>
    <property type="evidence" value="ECO:0007669"/>
    <property type="project" value="UniProtKB-SubCell"/>
</dbReference>
<feature type="transmembrane region" description="Helical" evidence="7">
    <location>
        <begin position="744"/>
        <end position="763"/>
    </location>
</feature>
<evidence type="ECO:0000256" key="7">
    <source>
        <dbReference type="SAM" id="Phobius"/>
    </source>
</evidence>
<proteinExistence type="predicted"/>
<organism evidence="9 10">
    <name type="scientific">Nematocida ausubeli (strain ATCC PRA-371 / ERTm2)</name>
    <name type="common">Nematode killer fungus</name>
    <dbReference type="NCBI Taxonomy" id="1913371"/>
    <lineage>
        <taxon>Eukaryota</taxon>
        <taxon>Fungi</taxon>
        <taxon>Fungi incertae sedis</taxon>
        <taxon>Microsporidia</taxon>
        <taxon>Nematocida</taxon>
    </lineage>
</organism>
<dbReference type="HOGENOM" id="CLU_020642_0_0_1"/>
<feature type="region of interest" description="Disordered" evidence="6">
    <location>
        <begin position="1"/>
        <end position="22"/>
    </location>
</feature>
<evidence type="ECO:0000256" key="5">
    <source>
        <dbReference type="ARBA" id="ARBA00023136"/>
    </source>
</evidence>
<evidence type="ECO:0000256" key="4">
    <source>
        <dbReference type="ARBA" id="ARBA00022989"/>
    </source>
</evidence>